<accession>A0A0C1PN34</accession>
<reference evidence="1 2" key="1">
    <citation type="submission" date="2014-06" db="EMBL/GenBank/DDBJ databases">
        <title>Functional and comparative genomic analyses of the Drosophila gut microbiota identify candidate symbiosis factors.</title>
        <authorList>
            <person name="Newell P.D."/>
            <person name="Chaston J.M."/>
            <person name="Douglas A.E."/>
        </authorList>
    </citation>
    <scope>NUCLEOTIDE SEQUENCE [LARGE SCALE GENOMIC DNA]</scope>
    <source>
        <strain evidence="1 2">DmCS_002</strain>
    </source>
</reference>
<dbReference type="AlphaFoldDB" id="A0A0C1PN34"/>
<comment type="caution">
    <text evidence="1">The sequence shown here is derived from an EMBL/GenBank/DDBJ whole genome shotgun (WGS) entry which is preliminary data.</text>
</comment>
<keyword evidence="2" id="KW-1185">Reference proteome</keyword>
<gene>
    <name evidence="1" type="ORF">LfDm3_0997</name>
</gene>
<evidence type="ECO:0000313" key="1">
    <source>
        <dbReference type="EMBL" id="KID41331.1"/>
    </source>
</evidence>
<protein>
    <submittedName>
        <fullName evidence="1">Uncharacterized protein</fullName>
    </submittedName>
</protein>
<dbReference type="PATRIC" id="fig|1614.7.peg.944"/>
<evidence type="ECO:0000313" key="2">
    <source>
        <dbReference type="Proteomes" id="UP000031397"/>
    </source>
</evidence>
<dbReference type="EMBL" id="JOJZ01000020">
    <property type="protein sequence ID" value="KID41331.1"/>
    <property type="molecule type" value="Genomic_DNA"/>
</dbReference>
<sequence>MTGSQKNFFHPIKHNFPPLMIYIDFTIFGTKKRPRLEF</sequence>
<dbReference type="Proteomes" id="UP000031397">
    <property type="component" value="Unassembled WGS sequence"/>
</dbReference>
<proteinExistence type="predicted"/>
<name>A0A0C1PN34_9LACO</name>
<organism evidence="1 2">
    <name type="scientific">Fructilactobacillus fructivorans</name>
    <dbReference type="NCBI Taxonomy" id="1614"/>
    <lineage>
        <taxon>Bacteria</taxon>
        <taxon>Bacillati</taxon>
        <taxon>Bacillota</taxon>
        <taxon>Bacilli</taxon>
        <taxon>Lactobacillales</taxon>
        <taxon>Lactobacillaceae</taxon>
        <taxon>Fructilactobacillus</taxon>
    </lineage>
</organism>